<keyword evidence="4" id="KW-1185">Reference proteome</keyword>
<dbReference type="EMBL" id="UZAM01007132">
    <property type="protein sequence ID" value="VDO96913.1"/>
    <property type="molecule type" value="Genomic_DNA"/>
</dbReference>
<feature type="transmembrane region" description="Helical" evidence="2">
    <location>
        <begin position="88"/>
        <end position="106"/>
    </location>
</feature>
<accession>A0A183IF18</accession>
<reference evidence="5" key="1">
    <citation type="submission" date="2016-06" db="UniProtKB">
        <authorList>
            <consortium name="WormBaseParasite"/>
        </authorList>
    </citation>
    <scope>IDENTIFICATION</scope>
</reference>
<sequence length="142" mass="15621">MVARNVAPAVVKRGTCELFLMSETREVEKLAVASAVTVASNEEASDSDPELQAEMVYAKEHSSATVHMIELKHHMHHFANRRRAKSESIVFGCFFSLIAVLVHRLGGNLVVNGVVHVPRSVKNQRRSRSGRGKGLAKKGLCF</sequence>
<evidence type="ECO:0000313" key="4">
    <source>
        <dbReference type="Proteomes" id="UP000270296"/>
    </source>
</evidence>
<name>A0A183IF18_9BILA</name>
<reference evidence="3 4" key="2">
    <citation type="submission" date="2018-11" db="EMBL/GenBank/DDBJ databases">
        <authorList>
            <consortium name="Pathogen Informatics"/>
        </authorList>
    </citation>
    <scope>NUCLEOTIDE SEQUENCE [LARGE SCALE GENOMIC DNA]</scope>
</reference>
<keyword evidence="2" id="KW-1133">Transmembrane helix</keyword>
<evidence type="ECO:0000313" key="5">
    <source>
        <dbReference type="WBParaSite" id="SBAD_0000231501-mRNA-1"/>
    </source>
</evidence>
<feature type="compositionally biased region" description="Basic residues" evidence="1">
    <location>
        <begin position="122"/>
        <end position="136"/>
    </location>
</feature>
<dbReference type="AlphaFoldDB" id="A0A183IF18"/>
<keyword evidence="2" id="KW-0472">Membrane</keyword>
<feature type="region of interest" description="Disordered" evidence="1">
    <location>
        <begin position="122"/>
        <end position="142"/>
    </location>
</feature>
<evidence type="ECO:0000313" key="3">
    <source>
        <dbReference type="EMBL" id="VDO96913.1"/>
    </source>
</evidence>
<keyword evidence="2" id="KW-0812">Transmembrane</keyword>
<organism evidence="5">
    <name type="scientific">Soboliphyme baturini</name>
    <dbReference type="NCBI Taxonomy" id="241478"/>
    <lineage>
        <taxon>Eukaryota</taxon>
        <taxon>Metazoa</taxon>
        <taxon>Ecdysozoa</taxon>
        <taxon>Nematoda</taxon>
        <taxon>Enoplea</taxon>
        <taxon>Dorylaimia</taxon>
        <taxon>Dioctophymatida</taxon>
        <taxon>Dioctophymatoidea</taxon>
        <taxon>Soboliphymatidae</taxon>
        <taxon>Soboliphyme</taxon>
    </lineage>
</organism>
<protein>
    <submittedName>
        <fullName evidence="5">Transmembrane protein</fullName>
    </submittedName>
</protein>
<evidence type="ECO:0000256" key="1">
    <source>
        <dbReference type="SAM" id="MobiDB-lite"/>
    </source>
</evidence>
<gene>
    <name evidence="3" type="ORF">SBAD_LOCUS2212</name>
</gene>
<dbReference type="WBParaSite" id="SBAD_0000231501-mRNA-1">
    <property type="protein sequence ID" value="SBAD_0000231501-mRNA-1"/>
    <property type="gene ID" value="SBAD_0000231501"/>
</dbReference>
<evidence type="ECO:0000256" key="2">
    <source>
        <dbReference type="SAM" id="Phobius"/>
    </source>
</evidence>
<proteinExistence type="predicted"/>
<dbReference type="Proteomes" id="UP000270296">
    <property type="component" value="Unassembled WGS sequence"/>
</dbReference>